<dbReference type="RefSeq" id="WP_148879224.1">
    <property type="nucleotide sequence ID" value="NZ_CP042813.1"/>
</dbReference>
<accession>A0AAE6IVQ5</accession>
<reference evidence="1 2" key="1">
    <citation type="submission" date="2019-08" db="EMBL/GenBank/DDBJ databases">
        <authorList>
            <person name="Kuhnert P."/>
        </authorList>
    </citation>
    <scope>NUCLEOTIDE SEQUENCE [LARGE SCALE GENOMIC DNA]</scope>
    <source>
        <strain evidence="1 2">B36.5</strain>
    </source>
</reference>
<evidence type="ECO:0000313" key="1">
    <source>
        <dbReference type="EMBL" id="QEJ99083.1"/>
    </source>
</evidence>
<name>A0AAE6IVQ5_TREPH</name>
<dbReference type="EMBL" id="CP042817">
    <property type="protein sequence ID" value="QEJ99083.1"/>
    <property type="molecule type" value="Genomic_DNA"/>
</dbReference>
<organism evidence="1 2">
    <name type="scientific">Treponema phagedenis</name>
    <dbReference type="NCBI Taxonomy" id="162"/>
    <lineage>
        <taxon>Bacteria</taxon>
        <taxon>Pseudomonadati</taxon>
        <taxon>Spirochaetota</taxon>
        <taxon>Spirochaetia</taxon>
        <taxon>Spirochaetales</taxon>
        <taxon>Treponemataceae</taxon>
        <taxon>Treponema</taxon>
    </lineage>
</organism>
<sequence length="126" mass="14318">MAIYGIGAYYQTDVSQDFINNNLVGTGWSINDAPEIHAYIRTLKVGDIVYIKSYSPSSPDIIVKGIGIIRDHIIISNSYVTCGRNVIWKNTEEIRVQKPSEKNNVRANTLYEEFHPDVQKFILNNI</sequence>
<dbReference type="Proteomes" id="UP000323594">
    <property type="component" value="Chromosome"/>
</dbReference>
<dbReference type="GeneID" id="57752266"/>
<dbReference type="AlphaFoldDB" id="A0AAE6IVQ5"/>
<protein>
    <submittedName>
        <fullName evidence="1">Uncharacterized protein</fullName>
    </submittedName>
</protein>
<gene>
    <name evidence="1" type="ORF">FUT82_14495</name>
</gene>
<evidence type="ECO:0000313" key="2">
    <source>
        <dbReference type="Proteomes" id="UP000323594"/>
    </source>
</evidence>
<proteinExistence type="predicted"/>